<dbReference type="InterPro" id="IPR053231">
    <property type="entry name" value="GPCR_LN-TM7"/>
</dbReference>
<dbReference type="PANTHER" id="PTHR45902">
    <property type="entry name" value="LATROPHILIN RECEPTOR-LIKE PROTEIN A"/>
    <property type="match status" value="1"/>
</dbReference>
<reference evidence="1 2" key="1">
    <citation type="journal article" date="2019" name="Sci. Rep.">
        <title>Orb-weaving spider Araneus ventricosus genome elucidates the spidroin gene catalogue.</title>
        <authorList>
            <person name="Kono N."/>
            <person name="Nakamura H."/>
            <person name="Ohtoshi R."/>
            <person name="Moran D.A.P."/>
            <person name="Shinohara A."/>
            <person name="Yoshida Y."/>
            <person name="Fujiwara M."/>
            <person name="Mori M."/>
            <person name="Tomita M."/>
            <person name="Arakawa K."/>
        </authorList>
    </citation>
    <scope>NUCLEOTIDE SEQUENCE [LARGE SCALE GENOMIC DNA]</scope>
</reference>
<dbReference type="AlphaFoldDB" id="A0A4Y2K5T5"/>
<dbReference type="Proteomes" id="UP000499080">
    <property type="component" value="Unassembled WGS sequence"/>
</dbReference>
<keyword evidence="2" id="KW-1185">Reference proteome</keyword>
<protein>
    <recommendedName>
        <fullName evidence="3">SMB domain-containing protein</fullName>
    </recommendedName>
</protein>
<evidence type="ECO:0000313" key="1">
    <source>
        <dbReference type="EMBL" id="GBM97810.1"/>
    </source>
</evidence>
<gene>
    <name evidence="1" type="ORF">AVEN_250985_1</name>
</gene>
<dbReference type="EMBL" id="BGPR01004269">
    <property type="protein sequence ID" value="GBM97810.1"/>
    <property type="molecule type" value="Genomic_DNA"/>
</dbReference>
<comment type="caution">
    <text evidence="1">The sequence shown here is derived from an EMBL/GenBank/DDBJ whole genome shotgun (WGS) entry which is preliminary data.</text>
</comment>
<name>A0A4Y2K5T5_ARAVE</name>
<sequence>MADLQWNRVSNLEPSSPEAETFPVGHRAQVCSSSTSEAYSYVCKISSSAVKDDSNTESTAKLISESLLDMVNQVNLLYAGALLFTYAVCIHGRNVNHLSPFKDDCSHWNSCLHMRPEYRRSFTQRNCECDFICTAFKDCCYDAKAIKKFPYYFRNRLDTCFRYGMYNEAIYVVGSCPPNYIASSFVKRFCEGRDDFRDPMLSTPVSHKRSHTTYRNRYCAFCNEVLPSELTPWKMYIRFDDSYPHLINAVFVNQDDFIFSHDFLKWGVYDDDIFRPLEIIFQKPDSVSDVRQCRFNLISSCPSSWEHEYVAEQCRSYLGEVHYKHQTYRNVDCARCNGVDVSQLTCNEHTRIARSVQPDPFLVLLYQGEYGGRHPKCRYGLTYDRFRKICRDLTSIN</sequence>
<accession>A0A4Y2K5T5</accession>
<dbReference type="PANTHER" id="PTHR45902:SF1">
    <property type="entry name" value="LATROPHILIN RECEPTOR-LIKE PROTEIN A"/>
    <property type="match status" value="1"/>
</dbReference>
<evidence type="ECO:0000313" key="2">
    <source>
        <dbReference type="Proteomes" id="UP000499080"/>
    </source>
</evidence>
<evidence type="ECO:0008006" key="3">
    <source>
        <dbReference type="Google" id="ProtNLM"/>
    </source>
</evidence>
<proteinExistence type="predicted"/>
<organism evidence="1 2">
    <name type="scientific">Araneus ventricosus</name>
    <name type="common">Orbweaver spider</name>
    <name type="synonym">Epeira ventricosa</name>
    <dbReference type="NCBI Taxonomy" id="182803"/>
    <lineage>
        <taxon>Eukaryota</taxon>
        <taxon>Metazoa</taxon>
        <taxon>Ecdysozoa</taxon>
        <taxon>Arthropoda</taxon>
        <taxon>Chelicerata</taxon>
        <taxon>Arachnida</taxon>
        <taxon>Araneae</taxon>
        <taxon>Araneomorphae</taxon>
        <taxon>Entelegynae</taxon>
        <taxon>Araneoidea</taxon>
        <taxon>Araneidae</taxon>
        <taxon>Araneus</taxon>
    </lineage>
</organism>
<dbReference type="OrthoDB" id="6134459at2759"/>